<dbReference type="Proteomes" id="UP000186817">
    <property type="component" value="Unassembled WGS sequence"/>
</dbReference>
<gene>
    <name evidence="1" type="ORF">AK812_SmicGene39530</name>
</gene>
<dbReference type="OrthoDB" id="411264at2759"/>
<dbReference type="AlphaFoldDB" id="A0A1Q9CAY3"/>
<organism evidence="1 2">
    <name type="scientific">Symbiodinium microadriaticum</name>
    <name type="common">Dinoflagellate</name>
    <name type="synonym">Zooxanthella microadriatica</name>
    <dbReference type="NCBI Taxonomy" id="2951"/>
    <lineage>
        <taxon>Eukaryota</taxon>
        <taxon>Sar</taxon>
        <taxon>Alveolata</taxon>
        <taxon>Dinophyceae</taxon>
        <taxon>Suessiales</taxon>
        <taxon>Symbiodiniaceae</taxon>
        <taxon>Symbiodinium</taxon>
    </lineage>
</organism>
<evidence type="ECO:0008006" key="3">
    <source>
        <dbReference type="Google" id="ProtNLM"/>
    </source>
</evidence>
<sequence>MRFCDDGCNLRRGGVRSTISCHPPSPRLAYMLTPPEFCFDGYWTALKCCDAADSFWMQQCWKGEQKSGNCCHSWALQARDHLQEKLRQVKSSQGPCANAFDLPEFTNMGMLKAAMTWEVTDADLRARESFKLGHRHLQDRCSHEALREDEESATVRLWDLLGHRRTGRLLNIGAGSYSDPLWAIALQRNVTGLFLDPVGPPKKLPSPEGIRFVSEFVRPSNIPSLLRRGGFRGRPGSPLPIDFMKVDVDSCDCVLASIALRFVRPSVIIMEINWSLPPPLRFVRQCHEDWSRKWSSWSSVGFLLSTHGCSLSGALAEFSRFGYSLFRVAGSVNAFFVHRDVADLLGGAEVDEVFCFNQVWQDSSIIRYVHWKLSHDWRTGSVDDALGHVWGNFTCYDWVFNISHIPFALAV</sequence>
<evidence type="ECO:0000313" key="2">
    <source>
        <dbReference type="Proteomes" id="UP000186817"/>
    </source>
</evidence>
<reference evidence="1 2" key="1">
    <citation type="submission" date="2016-02" db="EMBL/GenBank/DDBJ databases">
        <title>Genome analysis of coral dinoflagellate symbionts highlights evolutionary adaptations to a symbiotic lifestyle.</title>
        <authorList>
            <person name="Aranda M."/>
            <person name="Li Y."/>
            <person name="Liew Y.J."/>
            <person name="Baumgarten S."/>
            <person name="Simakov O."/>
            <person name="Wilson M."/>
            <person name="Piel J."/>
            <person name="Ashoor H."/>
            <person name="Bougouffa S."/>
            <person name="Bajic V.B."/>
            <person name="Ryu T."/>
            <person name="Ravasi T."/>
            <person name="Bayer T."/>
            <person name="Micklem G."/>
            <person name="Kim H."/>
            <person name="Bhak J."/>
            <person name="Lajeunesse T.C."/>
            <person name="Voolstra C.R."/>
        </authorList>
    </citation>
    <scope>NUCLEOTIDE SEQUENCE [LARGE SCALE GENOMIC DNA]</scope>
    <source>
        <strain evidence="1 2">CCMP2467</strain>
    </source>
</reference>
<accession>A0A1Q9CAY3</accession>
<name>A0A1Q9CAY3_SYMMI</name>
<protein>
    <recommendedName>
        <fullName evidence="3">Methyltransferase FkbM domain-containing protein</fullName>
    </recommendedName>
</protein>
<dbReference type="EMBL" id="LSRX01001416">
    <property type="protein sequence ID" value="OLP80093.1"/>
    <property type="molecule type" value="Genomic_DNA"/>
</dbReference>
<keyword evidence="2" id="KW-1185">Reference proteome</keyword>
<proteinExistence type="predicted"/>
<evidence type="ECO:0000313" key="1">
    <source>
        <dbReference type="EMBL" id="OLP80093.1"/>
    </source>
</evidence>
<comment type="caution">
    <text evidence="1">The sequence shown here is derived from an EMBL/GenBank/DDBJ whole genome shotgun (WGS) entry which is preliminary data.</text>
</comment>